<comment type="caution">
    <text evidence="2">The sequence shown here is derived from an EMBL/GenBank/DDBJ whole genome shotgun (WGS) entry which is preliminary data.</text>
</comment>
<keyword evidence="1" id="KW-0472">Membrane</keyword>
<sequence length="109" mass="13065">MVNKPIVLVARFLKVDGMALFPVILVRSKELLKDDVLIRHESIHLLQEAELLVVPFYLLYAFNYLVNLIRFKNHHKAYLNICFEREAYANEANKGYLQQRKWWAWVKYL</sequence>
<keyword evidence="1" id="KW-1133">Transmembrane helix</keyword>
<evidence type="ECO:0000313" key="2">
    <source>
        <dbReference type="EMBL" id="MCJ8210620.1"/>
    </source>
</evidence>
<accession>A0A9X1X561</accession>
<reference evidence="2" key="1">
    <citation type="submission" date="2022-04" db="EMBL/GenBank/DDBJ databases">
        <title>Mucilaginibacter sp. RS28 isolated from freshwater.</title>
        <authorList>
            <person name="Ko S.-R."/>
        </authorList>
    </citation>
    <scope>NUCLEOTIDE SEQUENCE</scope>
    <source>
        <strain evidence="2">RS28</strain>
    </source>
</reference>
<gene>
    <name evidence="2" type="ORF">MUY27_12955</name>
</gene>
<keyword evidence="3" id="KW-1185">Reference proteome</keyword>
<evidence type="ECO:0000256" key="1">
    <source>
        <dbReference type="SAM" id="Phobius"/>
    </source>
</evidence>
<organism evidence="2 3">
    <name type="scientific">Mucilaginibacter straminoryzae</name>
    <dbReference type="NCBI Taxonomy" id="2932774"/>
    <lineage>
        <taxon>Bacteria</taxon>
        <taxon>Pseudomonadati</taxon>
        <taxon>Bacteroidota</taxon>
        <taxon>Sphingobacteriia</taxon>
        <taxon>Sphingobacteriales</taxon>
        <taxon>Sphingobacteriaceae</taxon>
        <taxon>Mucilaginibacter</taxon>
    </lineage>
</organism>
<protein>
    <recommendedName>
        <fullName evidence="4">DUF4157 domain-containing protein</fullName>
    </recommendedName>
</protein>
<evidence type="ECO:0008006" key="4">
    <source>
        <dbReference type="Google" id="ProtNLM"/>
    </source>
</evidence>
<evidence type="ECO:0000313" key="3">
    <source>
        <dbReference type="Proteomes" id="UP001139450"/>
    </source>
</evidence>
<keyword evidence="1" id="KW-0812">Transmembrane</keyword>
<feature type="transmembrane region" description="Helical" evidence="1">
    <location>
        <begin position="51"/>
        <end position="69"/>
    </location>
</feature>
<dbReference type="Proteomes" id="UP001139450">
    <property type="component" value="Unassembled WGS sequence"/>
</dbReference>
<proteinExistence type="predicted"/>
<name>A0A9X1X561_9SPHI</name>
<dbReference type="RefSeq" id="WP_245130458.1">
    <property type="nucleotide sequence ID" value="NZ_JALJEJ010000005.1"/>
</dbReference>
<dbReference type="AlphaFoldDB" id="A0A9X1X561"/>
<dbReference type="EMBL" id="JALJEJ010000005">
    <property type="protein sequence ID" value="MCJ8210620.1"/>
    <property type="molecule type" value="Genomic_DNA"/>
</dbReference>